<dbReference type="InterPro" id="IPR003730">
    <property type="entry name" value="Cu_polyphenol_OxRdtase"/>
</dbReference>
<comment type="catalytic activity">
    <reaction evidence="7">
        <text>adenosine + H2O + H(+) = inosine + NH4(+)</text>
        <dbReference type="Rhea" id="RHEA:24408"/>
        <dbReference type="ChEBI" id="CHEBI:15377"/>
        <dbReference type="ChEBI" id="CHEBI:15378"/>
        <dbReference type="ChEBI" id="CHEBI:16335"/>
        <dbReference type="ChEBI" id="CHEBI:17596"/>
        <dbReference type="ChEBI" id="CHEBI:28938"/>
        <dbReference type="EC" id="3.5.4.4"/>
    </reaction>
    <physiologicalReaction direction="left-to-right" evidence="7">
        <dbReference type="Rhea" id="RHEA:24409"/>
    </physiologicalReaction>
</comment>
<dbReference type="GO" id="GO:0016787">
    <property type="term" value="F:hydrolase activity"/>
    <property type="evidence" value="ECO:0007669"/>
    <property type="project" value="UniProtKB-KW"/>
</dbReference>
<comment type="similarity">
    <text evidence="2">Belongs to the purine nucleoside phosphorylase YfiH/LACC1 family.</text>
</comment>
<evidence type="ECO:0000256" key="7">
    <source>
        <dbReference type="ARBA" id="ARBA00047989"/>
    </source>
</evidence>
<dbReference type="SUPFAM" id="SSF64438">
    <property type="entry name" value="CNF1/YfiH-like putative cysteine hydrolases"/>
    <property type="match status" value="1"/>
</dbReference>
<dbReference type="CDD" id="cd16833">
    <property type="entry name" value="YfiH"/>
    <property type="match status" value="1"/>
</dbReference>
<comment type="caution">
    <text evidence="10">The sequence shown here is derived from an EMBL/GenBank/DDBJ whole genome shotgun (WGS) entry which is preliminary data.</text>
</comment>
<evidence type="ECO:0000256" key="5">
    <source>
        <dbReference type="ARBA" id="ARBA00022801"/>
    </source>
</evidence>
<comment type="catalytic activity">
    <reaction evidence="8">
        <text>adenosine + phosphate = alpha-D-ribose 1-phosphate + adenine</text>
        <dbReference type="Rhea" id="RHEA:27642"/>
        <dbReference type="ChEBI" id="CHEBI:16335"/>
        <dbReference type="ChEBI" id="CHEBI:16708"/>
        <dbReference type="ChEBI" id="CHEBI:43474"/>
        <dbReference type="ChEBI" id="CHEBI:57720"/>
        <dbReference type="EC" id="2.4.2.1"/>
    </reaction>
    <physiologicalReaction direction="left-to-right" evidence="8">
        <dbReference type="Rhea" id="RHEA:27643"/>
    </physiologicalReaction>
</comment>
<dbReference type="Gene3D" id="3.60.140.10">
    <property type="entry name" value="CNF1/YfiH-like putative cysteine hydrolases"/>
    <property type="match status" value="2"/>
</dbReference>
<reference evidence="10 11" key="1">
    <citation type="submission" date="2018-06" db="EMBL/GenBank/DDBJ databases">
        <title>Genomic Encyclopedia of Type Strains, Phase IV (KMG-IV): sequencing the most valuable type-strain genomes for metagenomic binning, comparative biology and taxonomic classification.</title>
        <authorList>
            <person name="Goeker M."/>
        </authorList>
    </citation>
    <scope>NUCLEOTIDE SEQUENCE [LARGE SCALE GENOMIC DNA]</scope>
    <source>
        <strain evidence="10 11">DSM 25532</strain>
    </source>
</reference>
<dbReference type="OrthoDB" id="4279at2"/>
<evidence type="ECO:0000256" key="8">
    <source>
        <dbReference type="ARBA" id="ARBA00048968"/>
    </source>
</evidence>
<evidence type="ECO:0000256" key="9">
    <source>
        <dbReference type="ARBA" id="ARBA00049893"/>
    </source>
</evidence>
<evidence type="ECO:0000256" key="6">
    <source>
        <dbReference type="ARBA" id="ARBA00022833"/>
    </source>
</evidence>
<keyword evidence="4" id="KW-0479">Metal-binding</keyword>
<evidence type="ECO:0000313" key="11">
    <source>
        <dbReference type="Proteomes" id="UP000253426"/>
    </source>
</evidence>
<evidence type="ECO:0000256" key="4">
    <source>
        <dbReference type="ARBA" id="ARBA00022723"/>
    </source>
</evidence>
<evidence type="ECO:0008006" key="12">
    <source>
        <dbReference type="Google" id="ProtNLM"/>
    </source>
</evidence>
<keyword evidence="6" id="KW-0862">Zinc</keyword>
<accession>A0A366HSB3</accession>
<organism evidence="10 11">
    <name type="scientific">Roseimicrobium gellanilyticum</name>
    <dbReference type="NCBI Taxonomy" id="748857"/>
    <lineage>
        <taxon>Bacteria</taxon>
        <taxon>Pseudomonadati</taxon>
        <taxon>Verrucomicrobiota</taxon>
        <taxon>Verrucomicrobiia</taxon>
        <taxon>Verrucomicrobiales</taxon>
        <taxon>Verrucomicrobiaceae</taxon>
        <taxon>Roseimicrobium</taxon>
    </lineage>
</organism>
<dbReference type="RefSeq" id="WP_113957383.1">
    <property type="nucleotide sequence ID" value="NZ_QNRR01000002.1"/>
</dbReference>
<keyword evidence="11" id="KW-1185">Reference proteome</keyword>
<dbReference type="GO" id="GO:0005507">
    <property type="term" value="F:copper ion binding"/>
    <property type="evidence" value="ECO:0007669"/>
    <property type="project" value="TreeGrafter"/>
</dbReference>
<dbReference type="InterPro" id="IPR038371">
    <property type="entry name" value="Cu_polyphenol_OxRdtase_sf"/>
</dbReference>
<gene>
    <name evidence="10" type="ORF">DES53_102196</name>
</gene>
<protein>
    <recommendedName>
        <fullName evidence="12">Purine nucleoside phosphorylase</fullName>
    </recommendedName>
</protein>
<comment type="catalytic activity">
    <reaction evidence="1">
        <text>inosine + phosphate = alpha-D-ribose 1-phosphate + hypoxanthine</text>
        <dbReference type="Rhea" id="RHEA:27646"/>
        <dbReference type="ChEBI" id="CHEBI:17368"/>
        <dbReference type="ChEBI" id="CHEBI:17596"/>
        <dbReference type="ChEBI" id="CHEBI:43474"/>
        <dbReference type="ChEBI" id="CHEBI:57720"/>
        <dbReference type="EC" id="2.4.2.1"/>
    </reaction>
    <physiologicalReaction direction="left-to-right" evidence="1">
        <dbReference type="Rhea" id="RHEA:27647"/>
    </physiologicalReaction>
</comment>
<evidence type="ECO:0000256" key="3">
    <source>
        <dbReference type="ARBA" id="ARBA00022679"/>
    </source>
</evidence>
<dbReference type="EMBL" id="QNRR01000002">
    <property type="protein sequence ID" value="RBP45814.1"/>
    <property type="molecule type" value="Genomic_DNA"/>
</dbReference>
<dbReference type="PANTHER" id="PTHR30616:SF2">
    <property type="entry name" value="PURINE NUCLEOSIDE PHOSPHORYLASE LACC1"/>
    <property type="match status" value="1"/>
</dbReference>
<dbReference type="AlphaFoldDB" id="A0A366HSB3"/>
<dbReference type="Proteomes" id="UP000253426">
    <property type="component" value="Unassembled WGS sequence"/>
</dbReference>
<name>A0A366HSB3_9BACT</name>
<evidence type="ECO:0000313" key="10">
    <source>
        <dbReference type="EMBL" id="RBP45814.1"/>
    </source>
</evidence>
<dbReference type="InterPro" id="IPR011324">
    <property type="entry name" value="Cytotoxic_necrot_fac-like_cat"/>
</dbReference>
<proteinExistence type="inferred from homology"/>
<dbReference type="PANTHER" id="PTHR30616">
    <property type="entry name" value="UNCHARACTERIZED PROTEIN YFIH"/>
    <property type="match status" value="1"/>
</dbReference>
<evidence type="ECO:0000256" key="2">
    <source>
        <dbReference type="ARBA" id="ARBA00007353"/>
    </source>
</evidence>
<keyword evidence="5" id="KW-0378">Hydrolase</keyword>
<evidence type="ECO:0000256" key="1">
    <source>
        <dbReference type="ARBA" id="ARBA00000553"/>
    </source>
</evidence>
<dbReference type="Pfam" id="PF02578">
    <property type="entry name" value="Cu-oxidase_4"/>
    <property type="match status" value="1"/>
</dbReference>
<comment type="catalytic activity">
    <reaction evidence="9">
        <text>S-methyl-5'-thioadenosine + phosphate = 5-(methylsulfanyl)-alpha-D-ribose 1-phosphate + adenine</text>
        <dbReference type="Rhea" id="RHEA:11852"/>
        <dbReference type="ChEBI" id="CHEBI:16708"/>
        <dbReference type="ChEBI" id="CHEBI:17509"/>
        <dbReference type="ChEBI" id="CHEBI:43474"/>
        <dbReference type="ChEBI" id="CHEBI:58533"/>
        <dbReference type="EC" id="2.4.2.28"/>
    </reaction>
    <physiologicalReaction direction="left-to-right" evidence="9">
        <dbReference type="Rhea" id="RHEA:11853"/>
    </physiologicalReaction>
</comment>
<keyword evidence="3" id="KW-0808">Transferase</keyword>
<dbReference type="GO" id="GO:0017061">
    <property type="term" value="F:S-methyl-5-thioadenosine phosphorylase activity"/>
    <property type="evidence" value="ECO:0007669"/>
    <property type="project" value="UniProtKB-EC"/>
</dbReference>
<sequence length="219" mass="23542">MTPPLTATFPSLDRLTPFAHGFTLRHPEIDVKVDREEALRRLTAWHHEIVADLGFSAASLATACQVHGNGIAIVREAGIEPAAQMDGLVSNTPGLMIGIYVADCCAVYLADPITGAFGVLHSGKKGTEQNITGTGIALMRDTFGTRPEDLVVQLSPCIRPPAYEIDFAADIRAQALAAGVPSHQIHDDGTCTSSDLTRFYSYRVEKGKTGRMLALLGRR</sequence>